<keyword evidence="2" id="KW-1185">Reference proteome</keyword>
<gene>
    <name evidence="1" type="ORF">L798_15682</name>
</gene>
<dbReference type="STRING" id="136037.A0A067QYI4"/>
<dbReference type="Proteomes" id="UP000027135">
    <property type="component" value="Unassembled WGS sequence"/>
</dbReference>
<accession>A0A067QYI4</accession>
<dbReference type="OMA" id="VECDNIY"/>
<dbReference type="PANTHER" id="PTHR21615">
    <property type="entry name" value="CYCLIN N-TERMINAL DOMAIN-CONTAINING PROTEIN 1"/>
    <property type="match status" value="1"/>
</dbReference>
<dbReference type="GO" id="GO:0007131">
    <property type="term" value="P:reciprocal meiotic recombination"/>
    <property type="evidence" value="ECO:0007669"/>
    <property type="project" value="TreeGrafter"/>
</dbReference>
<evidence type="ECO:0000313" key="2">
    <source>
        <dbReference type="Proteomes" id="UP000027135"/>
    </source>
</evidence>
<dbReference type="InParanoid" id="A0A067QYI4"/>
<proteinExistence type="predicted"/>
<dbReference type="PANTHER" id="PTHR21615:SF2">
    <property type="entry name" value="CYCLIN N-TERMINAL DOMAIN-CONTAINING PROTEIN 1"/>
    <property type="match status" value="1"/>
</dbReference>
<reference evidence="1 2" key="1">
    <citation type="journal article" date="2014" name="Nat. Commun.">
        <title>Molecular traces of alternative social organization in a termite genome.</title>
        <authorList>
            <person name="Terrapon N."/>
            <person name="Li C."/>
            <person name="Robertson H.M."/>
            <person name="Ji L."/>
            <person name="Meng X."/>
            <person name="Booth W."/>
            <person name="Chen Z."/>
            <person name="Childers C.P."/>
            <person name="Glastad K.M."/>
            <person name="Gokhale K."/>
            <person name="Gowin J."/>
            <person name="Gronenberg W."/>
            <person name="Hermansen R.A."/>
            <person name="Hu H."/>
            <person name="Hunt B.G."/>
            <person name="Huylmans A.K."/>
            <person name="Khalil S.M."/>
            <person name="Mitchell R.D."/>
            <person name="Munoz-Torres M.C."/>
            <person name="Mustard J.A."/>
            <person name="Pan H."/>
            <person name="Reese J.T."/>
            <person name="Scharf M.E."/>
            <person name="Sun F."/>
            <person name="Vogel H."/>
            <person name="Xiao J."/>
            <person name="Yang W."/>
            <person name="Yang Z."/>
            <person name="Yang Z."/>
            <person name="Zhou J."/>
            <person name="Zhu J."/>
            <person name="Brent C.S."/>
            <person name="Elsik C.G."/>
            <person name="Goodisman M.A."/>
            <person name="Liberles D.A."/>
            <person name="Roe R.M."/>
            <person name="Vargo E.L."/>
            <person name="Vilcinskas A."/>
            <person name="Wang J."/>
            <person name="Bornberg-Bauer E."/>
            <person name="Korb J."/>
            <person name="Zhang G."/>
            <person name="Liebig J."/>
        </authorList>
    </citation>
    <scope>NUCLEOTIDE SEQUENCE [LARGE SCALE GENOMIC DNA]</scope>
    <source>
        <tissue evidence="1">Whole organism</tissue>
    </source>
</reference>
<protein>
    <submittedName>
        <fullName evidence="1">Cyclin N-terminal domain-containing protein 1</fullName>
    </submittedName>
</protein>
<dbReference type="EMBL" id="KK853191">
    <property type="protein sequence ID" value="KDR10020.1"/>
    <property type="molecule type" value="Genomic_DNA"/>
</dbReference>
<dbReference type="eggNOG" id="ENOG502QVK8">
    <property type="taxonomic scope" value="Eukaryota"/>
</dbReference>
<dbReference type="Gene3D" id="1.10.472.10">
    <property type="entry name" value="Cyclin-like"/>
    <property type="match status" value="2"/>
</dbReference>
<dbReference type="GO" id="GO:0035861">
    <property type="term" value="C:site of double-strand break"/>
    <property type="evidence" value="ECO:0007669"/>
    <property type="project" value="TreeGrafter"/>
</dbReference>
<name>A0A067QYI4_ZOONE</name>
<sequence>MQLASKLVNTSEILTPVAIMNFLKHANQDFTEQSIISSERRVFETIQFKIPFSHPLTYVEFLIQQLSDPQIDIDLDSLYSTSIKVLDVAYIQHHEIYLKLFHLITGRWERTPRERQEFLAVECDNIYLACAVIVCAADISEANSKNVIIKLHQRTGIPLNDLQGLSSIITELIVSE</sequence>
<evidence type="ECO:0000313" key="1">
    <source>
        <dbReference type="EMBL" id="KDR10020.1"/>
    </source>
</evidence>
<organism evidence="1 2">
    <name type="scientific">Zootermopsis nevadensis</name>
    <name type="common">Dampwood termite</name>
    <dbReference type="NCBI Taxonomy" id="136037"/>
    <lineage>
        <taxon>Eukaryota</taxon>
        <taxon>Metazoa</taxon>
        <taxon>Ecdysozoa</taxon>
        <taxon>Arthropoda</taxon>
        <taxon>Hexapoda</taxon>
        <taxon>Insecta</taxon>
        <taxon>Pterygota</taxon>
        <taxon>Neoptera</taxon>
        <taxon>Polyneoptera</taxon>
        <taxon>Dictyoptera</taxon>
        <taxon>Blattodea</taxon>
        <taxon>Blattoidea</taxon>
        <taxon>Termitoidae</taxon>
        <taxon>Termopsidae</taxon>
        <taxon>Zootermopsis</taxon>
    </lineage>
</organism>
<dbReference type="AlphaFoldDB" id="A0A067QYI4"/>